<dbReference type="Gene3D" id="3.40.50.300">
    <property type="entry name" value="P-loop containing nucleotide triphosphate hydrolases"/>
    <property type="match status" value="2"/>
</dbReference>
<sequence>MSAPFEGLGVFYLGREVADGAVTDVPVLYDAADLTTHAFIVGMTGSGKTGLGIGLLEEAALDGIPVIAIDPKGDLGNLALQFPSLAAEDFRPWIDESEATRDGISPDELAAKTAATWRRGLDGWGQPAERIQRLRDAADVRIYTPGSDAGLPVSVLGSLAPPAQTAGSEGFRDRVDATVGGLLTLLEVDAEPTSAEHVFLSRVVTDAWTAGKTLAVEDLIKALLTPPFDTLGVMSVDDFFPERDRKGLAMALNGLVASPGFSAWSQGPPLDADRLFFGDAGKPQISVLSIAHLNDAERMFFVTRLLGEVVAWTRQQSGTGSLRAVLYMDEIFGYLPPSANPPTKALLLTLLKQARAFGLGLVLATQNPVDLDYKALANCGTWLVGRLQTERDKERLLDGLEGAAKGGLSRSDLDALLSGLGKRRFLLHNVHESAPTVMETRWAMSYLAGPLTREQIGVLMTDLKTAEADDLPAPAAEPTTPASVSPSGEPEAGTRPDLPGVPEVILAGSPADVYVPRLLARAEVPYVRARPEVDHTARHALLAEVADVPDWASAEALPDRPETTASPADGAAYAPVPSALADAANYDRWGDDLKRRLQTERPLVLLQSPETKLTSRPDEDERAFRIRIGQVAREARDAQKETLRERYAKKLKTLEDRMDRAEQAVDREAAQASQRKMDTVVRVGTTLLGAFLGRRSSRSTLSQIGVTARSAGRMSKEASDVQRAEETLAALKAEYADLDAQLQREMDDIDLQASPESADLETVEVQARQTDMHVVEMALAWVPYRRGADGRLVRA</sequence>
<protein>
    <recommendedName>
        <fullName evidence="3">Helicase HerA central domain-containing protein</fullName>
    </recommendedName>
</protein>
<evidence type="ECO:0000256" key="2">
    <source>
        <dbReference type="SAM" id="MobiDB-lite"/>
    </source>
</evidence>
<dbReference type="PANTHER" id="PTHR30121:SF6">
    <property type="entry name" value="SLR6007 PROTEIN"/>
    <property type="match status" value="1"/>
</dbReference>
<dbReference type="InterPro" id="IPR027417">
    <property type="entry name" value="P-loop_NTPase"/>
</dbReference>
<dbReference type="Proteomes" id="UP000216339">
    <property type="component" value="Unassembled WGS sequence"/>
</dbReference>
<feature type="domain" description="Helicase HerA central" evidence="3">
    <location>
        <begin position="23"/>
        <end position="79"/>
    </location>
</feature>
<accession>A0A271J315</accession>
<comment type="caution">
    <text evidence="4">The sequence shown here is derived from an EMBL/GenBank/DDBJ whole genome shotgun (WGS) entry which is preliminary data.</text>
</comment>
<dbReference type="EMBL" id="MQWD01000001">
    <property type="protein sequence ID" value="PAP77740.1"/>
    <property type="molecule type" value="Genomic_DNA"/>
</dbReference>
<dbReference type="RefSeq" id="WP_095511406.1">
    <property type="nucleotide sequence ID" value="NZ_MQWD01000001.1"/>
</dbReference>
<proteinExistence type="predicted"/>
<gene>
    <name evidence="4" type="ORF">BSZ37_15450</name>
</gene>
<feature type="compositionally biased region" description="Low complexity" evidence="2">
    <location>
        <begin position="471"/>
        <end position="482"/>
    </location>
</feature>
<reference evidence="4 5" key="1">
    <citation type="submission" date="2016-11" db="EMBL/GenBank/DDBJ databases">
        <title>Study of marine rhodopsin-containing bacteria.</title>
        <authorList>
            <person name="Yoshizawa S."/>
            <person name="Kumagai Y."/>
            <person name="Kogure K."/>
        </authorList>
    </citation>
    <scope>NUCLEOTIDE SEQUENCE [LARGE SCALE GENOMIC DNA]</scope>
    <source>
        <strain evidence="4 5">SAORIC-28</strain>
    </source>
</reference>
<evidence type="ECO:0000313" key="4">
    <source>
        <dbReference type="EMBL" id="PAP77740.1"/>
    </source>
</evidence>
<feature type="coiled-coil region" evidence="1">
    <location>
        <begin position="644"/>
        <end position="671"/>
    </location>
</feature>
<dbReference type="InterPro" id="IPR051162">
    <property type="entry name" value="T4SS_component"/>
</dbReference>
<dbReference type="AlphaFoldDB" id="A0A271J315"/>
<keyword evidence="1" id="KW-0175">Coiled coil</keyword>
<dbReference type="InterPro" id="IPR002789">
    <property type="entry name" value="HerA_central"/>
</dbReference>
<keyword evidence="5" id="KW-1185">Reference proteome</keyword>
<evidence type="ECO:0000256" key="1">
    <source>
        <dbReference type="SAM" id="Coils"/>
    </source>
</evidence>
<dbReference type="Pfam" id="PF01935">
    <property type="entry name" value="DUF87"/>
    <property type="match status" value="1"/>
</dbReference>
<dbReference type="CDD" id="cd01127">
    <property type="entry name" value="TrwB_TraG_TraD_VirD4"/>
    <property type="match status" value="1"/>
</dbReference>
<evidence type="ECO:0000259" key="3">
    <source>
        <dbReference type="Pfam" id="PF01935"/>
    </source>
</evidence>
<dbReference type="OrthoDB" id="9806951at2"/>
<feature type="region of interest" description="Disordered" evidence="2">
    <location>
        <begin position="471"/>
        <end position="500"/>
    </location>
</feature>
<feature type="coiled-coil region" evidence="1">
    <location>
        <begin position="714"/>
        <end position="748"/>
    </location>
</feature>
<dbReference type="PANTHER" id="PTHR30121">
    <property type="entry name" value="UNCHARACTERIZED PROTEIN YJGR-RELATED"/>
    <property type="match status" value="1"/>
</dbReference>
<organism evidence="4 5">
    <name type="scientific">Rubrivirga marina</name>
    <dbReference type="NCBI Taxonomy" id="1196024"/>
    <lineage>
        <taxon>Bacteria</taxon>
        <taxon>Pseudomonadati</taxon>
        <taxon>Rhodothermota</taxon>
        <taxon>Rhodothermia</taxon>
        <taxon>Rhodothermales</taxon>
        <taxon>Rubricoccaceae</taxon>
        <taxon>Rubrivirga</taxon>
    </lineage>
</organism>
<dbReference type="SUPFAM" id="SSF52540">
    <property type="entry name" value="P-loop containing nucleoside triphosphate hydrolases"/>
    <property type="match status" value="1"/>
</dbReference>
<evidence type="ECO:0000313" key="5">
    <source>
        <dbReference type="Proteomes" id="UP000216339"/>
    </source>
</evidence>
<name>A0A271J315_9BACT</name>